<dbReference type="Proteomes" id="UP000235023">
    <property type="component" value="Unassembled WGS sequence"/>
</dbReference>
<evidence type="ECO:0000313" key="1">
    <source>
        <dbReference type="EMBL" id="PLN84986.1"/>
    </source>
</evidence>
<dbReference type="AlphaFoldDB" id="A0A2J5I4Z3"/>
<keyword evidence="2" id="KW-1185">Reference proteome</keyword>
<gene>
    <name evidence="1" type="ORF">BDW42DRAFT_191080</name>
</gene>
<reference evidence="2" key="1">
    <citation type="submission" date="2017-12" db="EMBL/GenBank/DDBJ databases">
        <authorList>
            <consortium name="DOE Joint Genome Institute"/>
            <person name="Mondo S.J."/>
            <person name="Kjaerbolling I."/>
            <person name="Vesth T.C."/>
            <person name="Frisvad J.C."/>
            <person name="Nybo J.L."/>
            <person name="Theobald S."/>
            <person name="Kuo A."/>
            <person name="Bowyer P."/>
            <person name="Matsuda Y."/>
            <person name="Lyhne E.K."/>
            <person name="Kogle M.E."/>
            <person name="Clum A."/>
            <person name="Lipzen A."/>
            <person name="Salamov A."/>
            <person name="Ngan C.Y."/>
            <person name="Daum C."/>
            <person name="Chiniquy J."/>
            <person name="Barry K."/>
            <person name="LaButti K."/>
            <person name="Haridas S."/>
            <person name="Simmons B.A."/>
            <person name="Magnuson J.K."/>
            <person name="Mortensen U.H."/>
            <person name="Larsen T.O."/>
            <person name="Grigoriev I.V."/>
            <person name="Baker S.E."/>
            <person name="Andersen M.R."/>
            <person name="Nordberg H.P."/>
            <person name="Cantor M.N."/>
            <person name="Hua S.X."/>
        </authorList>
    </citation>
    <scope>NUCLEOTIDE SEQUENCE [LARGE SCALE GENOMIC DNA]</scope>
    <source>
        <strain evidence="2">IBT 19404</strain>
    </source>
</reference>
<proteinExistence type="predicted"/>
<evidence type="ECO:0000313" key="2">
    <source>
        <dbReference type="Proteomes" id="UP000235023"/>
    </source>
</evidence>
<name>A0A2J5I4Z3_9EURO</name>
<organism evidence="1 2">
    <name type="scientific">Aspergillus taichungensis</name>
    <dbReference type="NCBI Taxonomy" id="482145"/>
    <lineage>
        <taxon>Eukaryota</taxon>
        <taxon>Fungi</taxon>
        <taxon>Dikarya</taxon>
        <taxon>Ascomycota</taxon>
        <taxon>Pezizomycotina</taxon>
        <taxon>Eurotiomycetes</taxon>
        <taxon>Eurotiomycetidae</taxon>
        <taxon>Eurotiales</taxon>
        <taxon>Aspergillaceae</taxon>
        <taxon>Aspergillus</taxon>
        <taxon>Aspergillus subgen. Circumdati</taxon>
    </lineage>
</organism>
<accession>A0A2J5I4Z3</accession>
<dbReference type="EMBL" id="KZ559507">
    <property type="protein sequence ID" value="PLN84986.1"/>
    <property type="molecule type" value="Genomic_DNA"/>
</dbReference>
<sequence>MGSSKRHDAFRIAKDPKQFQNFARGLEVTTERALKNNVYYNIISALAFHWANDEMQVVTLKNQLLEVFTKVYGYETESFTISVADSTECLGGKLFEWSGLLRRLESMSIQTMPPTREQ</sequence>
<protein>
    <submittedName>
        <fullName evidence="1">Uncharacterized protein</fullName>
    </submittedName>
</protein>
<dbReference type="OrthoDB" id="4760831at2759"/>